<feature type="transmembrane region" description="Helical" evidence="2">
    <location>
        <begin position="7"/>
        <end position="27"/>
    </location>
</feature>
<gene>
    <name evidence="4" type="ORF">CAUS1442_LOCUS9025</name>
</gene>
<keyword evidence="2" id="KW-0472">Membrane</keyword>
<feature type="compositionally biased region" description="Polar residues" evidence="1">
    <location>
        <begin position="388"/>
        <end position="401"/>
    </location>
</feature>
<feature type="region of interest" description="Disordered" evidence="1">
    <location>
        <begin position="380"/>
        <end position="401"/>
    </location>
</feature>
<keyword evidence="2" id="KW-1133">Transmembrane helix</keyword>
<organism evidence="4">
    <name type="scientific">Craspedostauros australis</name>
    <dbReference type="NCBI Taxonomy" id="1486917"/>
    <lineage>
        <taxon>Eukaryota</taxon>
        <taxon>Sar</taxon>
        <taxon>Stramenopiles</taxon>
        <taxon>Ochrophyta</taxon>
        <taxon>Bacillariophyta</taxon>
        <taxon>Bacillariophyceae</taxon>
        <taxon>Bacillariophycidae</taxon>
        <taxon>Naviculales</taxon>
        <taxon>Naviculaceae</taxon>
        <taxon>Craspedostauros</taxon>
    </lineage>
</organism>
<proteinExistence type="predicted"/>
<sequence>MLGATPHCMLLLCAAMCCAVLFYFAFYGQQSTPQLAKLSLAGGCDPSTHEDTIWSSIISSAAGSPTADTAALMAAPSPQNPIKVGIVTVRSPSKNHEGKHFLIDGVVGSSHLSLHKICVMGSFKGCPVDVLKDTPATAAIHDDSDFEDIAFWIVHVCRVKTEENPDRNLAMRRMVWYLSARWKVLLVDFADYWQDSFYENHLFNAELAEKGWGRAVGPAVKYEYEYNGDGDDGDEDREASRDAMNIGANFSNLHLAVRSRVDGRHWNSTLGLQVTGFLCTELDEFWSNHTGNTPVAMPYAVRGDTVQELHELVPFQSLRKRVISTELRMASLRAGFLDRPPPHTDRPMDVIHLWRSAMFFNYGLYRSNVSAVIERMDNQPLQIDGNGQPDTTSRTIRASTKLQGQRGKMGRNFVEEAYILALLQSKIVVVTQRDEWEDHYRLFESMASGALVIHDTMLSPPRGVVDGTSIVFFESLEDLERKIVYYLQHEEERLGIAERGWMVAMGQHRSWHRVEEVVFGCPLTNSF</sequence>
<evidence type="ECO:0000256" key="1">
    <source>
        <dbReference type="SAM" id="MobiDB-lite"/>
    </source>
</evidence>
<feature type="domain" description="Spore protein YkvP/CgeB glycosyl transferase-like" evidence="3">
    <location>
        <begin position="416"/>
        <end position="517"/>
    </location>
</feature>
<keyword evidence="2" id="KW-0812">Transmembrane</keyword>
<reference evidence="4" key="1">
    <citation type="submission" date="2021-01" db="EMBL/GenBank/DDBJ databases">
        <authorList>
            <person name="Corre E."/>
            <person name="Pelletier E."/>
            <person name="Niang G."/>
            <person name="Scheremetjew M."/>
            <person name="Finn R."/>
            <person name="Kale V."/>
            <person name="Holt S."/>
            <person name="Cochrane G."/>
            <person name="Meng A."/>
            <person name="Brown T."/>
            <person name="Cohen L."/>
        </authorList>
    </citation>
    <scope>NUCLEOTIDE SEQUENCE</scope>
    <source>
        <strain evidence="4">CCMP3328</strain>
    </source>
</reference>
<dbReference type="InterPro" id="IPR055259">
    <property type="entry name" value="YkvP/CgeB_Glyco_trans-like"/>
</dbReference>
<dbReference type="EMBL" id="HBEF01014429">
    <property type="protein sequence ID" value="CAD8336897.1"/>
    <property type="molecule type" value="Transcribed_RNA"/>
</dbReference>
<evidence type="ECO:0000313" key="4">
    <source>
        <dbReference type="EMBL" id="CAD8336897.1"/>
    </source>
</evidence>
<protein>
    <recommendedName>
        <fullName evidence="3">Spore protein YkvP/CgeB glycosyl transferase-like domain-containing protein</fullName>
    </recommendedName>
</protein>
<accession>A0A7R9WX64</accession>
<name>A0A7R9WX64_9STRA</name>
<evidence type="ECO:0000256" key="2">
    <source>
        <dbReference type="SAM" id="Phobius"/>
    </source>
</evidence>
<dbReference type="AlphaFoldDB" id="A0A7R9WX64"/>
<evidence type="ECO:0000259" key="3">
    <source>
        <dbReference type="Pfam" id="PF13524"/>
    </source>
</evidence>
<dbReference type="Pfam" id="PF13524">
    <property type="entry name" value="Glyco_trans_1_2"/>
    <property type="match status" value="1"/>
</dbReference>